<reference evidence="2" key="1">
    <citation type="submission" date="2013-09" db="EMBL/GenBank/DDBJ databases">
        <title>Corchorus olitorius genome sequencing.</title>
        <authorList>
            <person name="Alam M."/>
            <person name="Haque M.S."/>
            <person name="Islam M.S."/>
            <person name="Emdad E.M."/>
            <person name="Islam M.M."/>
            <person name="Ahmed B."/>
            <person name="Halim A."/>
            <person name="Hossen Q.M.M."/>
            <person name="Hossain M.Z."/>
            <person name="Ahmed R."/>
            <person name="Khan M.M."/>
            <person name="Islam R."/>
            <person name="Rashid M.M."/>
            <person name="Khan S.A."/>
            <person name="Rahman M.S."/>
            <person name="Alam M."/>
            <person name="Yahiya A.S."/>
            <person name="Khan M.S."/>
            <person name="Azam M.S."/>
            <person name="Haque T."/>
            <person name="Lashkar M.Z.H."/>
            <person name="Akhand A.I."/>
            <person name="Morshed G."/>
            <person name="Roy S."/>
            <person name="Uddin K.S."/>
            <person name="Rabeya T."/>
            <person name="Hossain A.S."/>
            <person name="Chowdhury A."/>
            <person name="Snigdha A.R."/>
            <person name="Mortoza M.S."/>
            <person name="Matin S.A."/>
            <person name="Hoque S.M.E."/>
            <person name="Islam M.K."/>
            <person name="Roy D.K."/>
            <person name="Haider R."/>
            <person name="Moosa M.M."/>
            <person name="Elias S.M."/>
            <person name="Hasan A.M."/>
            <person name="Jahan S."/>
            <person name="Shafiuddin M."/>
            <person name="Mahmood N."/>
            <person name="Shommy N.S."/>
        </authorList>
    </citation>
    <scope>NUCLEOTIDE SEQUENCE [LARGE SCALE GENOMIC DNA]</scope>
    <source>
        <strain evidence="2">cv. O-4</strain>
    </source>
</reference>
<organism evidence="1 2">
    <name type="scientific">Corchorus olitorius</name>
    <dbReference type="NCBI Taxonomy" id="93759"/>
    <lineage>
        <taxon>Eukaryota</taxon>
        <taxon>Viridiplantae</taxon>
        <taxon>Streptophyta</taxon>
        <taxon>Embryophyta</taxon>
        <taxon>Tracheophyta</taxon>
        <taxon>Spermatophyta</taxon>
        <taxon>Magnoliopsida</taxon>
        <taxon>eudicotyledons</taxon>
        <taxon>Gunneridae</taxon>
        <taxon>Pentapetalae</taxon>
        <taxon>rosids</taxon>
        <taxon>malvids</taxon>
        <taxon>Malvales</taxon>
        <taxon>Malvaceae</taxon>
        <taxon>Grewioideae</taxon>
        <taxon>Apeibeae</taxon>
        <taxon>Corchorus</taxon>
    </lineage>
</organism>
<evidence type="ECO:0000313" key="1">
    <source>
        <dbReference type="EMBL" id="OMP06207.1"/>
    </source>
</evidence>
<comment type="caution">
    <text evidence="1">The sequence shown here is derived from an EMBL/GenBank/DDBJ whole genome shotgun (WGS) entry which is preliminary data.</text>
</comment>
<dbReference type="Proteomes" id="UP000187203">
    <property type="component" value="Unassembled WGS sequence"/>
</dbReference>
<proteinExistence type="predicted"/>
<accession>A0A1R3KGH5</accession>
<dbReference type="AlphaFoldDB" id="A0A1R3KGH5"/>
<keyword evidence="2" id="KW-1185">Reference proteome</keyword>
<evidence type="ECO:0000313" key="2">
    <source>
        <dbReference type="Proteomes" id="UP000187203"/>
    </source>
</evidence>
<name>A0A1R3KGH5_9ROSI</name>
<gene>
    <name evidence="1" type="ORF">COLO4_08266</name>
</gene>
<protein>
    <submittedName>
        <fullName evidence="1">Uncharacterized protein</fullName>
    </submittedName>
</protein>
<sequence>MLSHVWKGELADTCYAATILLTDLINWDCLSFAYASTLSCALWMEVLAYHD</sequence>
<dbReference type="EMBL" id="AWUE01013690">
    <property type="protein sequence ID" value="OMP06207.1"/>
    <property type="molecule type" value="Genomic_DNA"/>
</dbReference>